<feature type="region of interest" description="Disordered" evidence="1">
    <location>
        <begin position="32"/>
        <end position="88"/>
    </location>
</feature>
<evidence type="ECO:0000256" key="1">
    <source>
        <dbReference type="SAM" id="MobiDB-lite"/>
    </source>
</evidence>
<reference evidence="2 3" key="1">
    <citation type="submission" date="2019-05" db="EMBL/GenBank/DDBJ databases">
        <title>Another draft genome of Portunus trituberculatus and its Hox gene families provides insights of decapod evolution.</title>
        <authorList>
            <person name="Jeong J.-H."/>
            <person name="Song I."/>
            <person name="Kim S."/>
            <person name="Choi T."/>
            <person name="Kim D."/>
            <person name="Ryu S."/>
            <person name="Kim W."/>
        </authorList>
    </citation>
    <scope>NUCLEOTIDE SEQUENCE [LARGE SCALE GENOMIC DNA]</scope>
    <source>
        <tissue evidence="2">Muscle</tissue>
    </source>
</reference>
<name>A0A5B7K4Y0_PORTR</name>
<evidence type="ECO:0000313" key="2">
    <source>
        <dbReference type="EMBL" id="MPD04201.1"/>
    </source>
</evidence>
<comment type="caution">
    <text evidence="2">The sequence shown here is derived from an EMBL/GenBank/DDBJ whole genome shotgun (WGS) entry which is preliminary data.</text>
</comment>
<dbReference type="EMBL" id="VSRR010139843">
    <property type="protein sequence ID" value="MPD04201.1"/>
    <property type="molecule type" value="Genomic_DNA"/>
</dbReference>
<protein>
    <submittedName>
        <fullName evidence="2">Uncharacterized protein</fullName>
    </submittedName>
</protein>
<dbReference type="Proteomes" id="UP000324222">
    <property type="component" value="Unassembled WGS sequence"/>
</dbReference>
<keyword evidence="3" id="KW-1185">Reference proteome</keyword>
<organism evidence="2 3">
    <name type="scientific">Portunus trituberculatus</name>
    <name type="common">Swimming crab</name>
    <name type="synonym">Neptunus trituberculatus</name>
    <dbReference type="NCBI Taxonomy" id="210409"/>
    <lineage>
        <taxon>Eukaryota</taxon>
        <taxon>Metazoa</taxon>
        <taxon>Ecdysozoa</taxon>
        <taxon>Arthropoda</taxon>
        <taxon>Crustacea</taxon>
        <taxon>Multicrustacea</taxon>
        <taxon>Malacostraca</taxon>
        <taxon>Eumalacostraca</taxon>
        <taxon>Eucarida</taxon>
        <taxon>Decapoda</taxon>
        <taxon>Pleocyemata</taxon>
        <taxon>Brachyura</taxon>
        <taxon>Eubrachyura</taxon>
        <taxon>Portunoidea</taxon>
        <taxon>Portunidae</taxon>
        <taxon>Portuninae</taxon>
        <taxon>Portunus</taxon>
    </lineage>
</organism>
<evidence type="ECO:0000313" key="3">
    <source>
        <dbReference type="Proteomes" id="UP000324222"/>
    </source>
</evidence>
<dbReference type="AlphaFoldDB" id="A0A5B7K4Y0"/>
<proteinExistence type="predicted"/>
<sequence>MVSVNTRGLCPASPRTPTLATLRPRTHTYCDGEARTHSRGSSGEGVVQSPVVKKAATQGRRPLSQSERRAAGWRVGSRKGPRYSQHCF</sequence>
<feature type="region of interest" description="Disordered" evidence="1">
    <location>
        <begin position="1"/>
        <end position="20"/>
    </location>
</feature>
<accession>A0A5B7K4Y0</accession>
<gene>
    <name evidence="2" type="ORF">E2C01_099875</name>
</gene>